<dbReference type="RefSeq" id="XP_018295181.1">
    <property type="nucleotide sequence ID" value="XM_018435268.1"/>
</dbReference>
<evidence type="ECO:0000313" key="2">
    <source>
        <dbReference type="Proteomes" id="UP000077315"/>
    </source>
</evidence>
<evidence type="ECO:0000313" key="1">
    <source>
        <dbReference type="EMBL" id="OAD77141.1"/>
    </source>
</evidence>
<sequence length="210" mass="24656">MHSSPGIDNQDETGFPKIYERDIDKFKCWELTTQKYSVIFCSCYYIYDSKELSAAIKAKFPDNILGALSRIKYTRARFNSQEYAIEFAFDCETPVISLRENGIDIGDSTVFPIFTHQYPQKFHKFYLTGLPLIRKEILKEYIQEIMSKYGKIVFILFYNASGTELFGGTADVILYGDSIYWTKRKAKYENEVYSDDEGKKYIIRIHKRYN</sequence>
<organism evidence="1 2">
    <name type="scientific">Phycomyces blakesleeanus (strain ATCC 8743b / DSM 1359 / FGSC 10004 / NBRC 33097 / NRRL 1555)</name>
    <dbReference type="NCBI Taxonomy" id="763407"/>
    <lineage>
        <taxon>Eukaryota</taxon>
        <taxon>Fungi</taxon>
        <taxon>Fungi incertae sedis</taxon>
        <taxon>Mucoromycota</taxon>
        <taxon>Mucoromycotina</taxon>
        <taxon>Mucoromycetes</taxon>
        <taxon>Mucorales</taxon>
        <taxon>Phycomycetaceae</taxon>
        <taxon>Phycomyces</taxon>
    </lineage>
</organism>
<proteinExistence type="predicted"/>
<name>A0A167P2U8_PHYB8</name>
<dbReference type="VEuPathDB" id="FungiDB:PHYBLDRAFT_165632"/>
<dbReference type="GeneID" id="28996174"/>
<keyword evidence="2" id="KW-1185">Reference proteome</keyword>
<dbReference type="InParanoid" id="A0A167P2U8"/>
<gene>
    <name evidence="1" type="ORF">PHYBLDRAFT_165632</name>
</gene>
<reference evidence="2" key="1">
    <citation type="submission" date="2015-06" db="EMBL/GenBank/DDBJ databases">
        <title>Expansion of signal transduction pathways in fungi by whole-genome duplication.</title>
        <authorList>
            <consortium name="DOE Joint Genome Institute"/>
            <person name="Corrochano L.M."/>
            <person name="Kuo A."/>
            <person name="Marcet-Houben M."/>
            <person name="Polaino S."/>
            <person name="Salamov A."/>
            <person name="Villalobos J.M."/>
            <person name="Alvarez M.I."/>
            <person name="Avalos J."/>
            <person name="Benito E.P."/>
            <person name="Benoit I."/>
            <person name="Burger G."/>
            <person name="Camino L.P."/>
            <person name="Canovas D."/>
            <person name="Cerda-Olmedo E."/>
            <person name="Cheng J.-F."/>
            <person name="Dominguez A."/>
            <person name="Elias M."/>
            <person name="Eslava A.P."/>
            <person name="Glaser F."/>
            <person name="Grimwood J."/>
            <person name="Gutierrez G."/>
            <person name="Heitman J."/>
            <person name="Henrissat B."/>
            <person name="Iturriaga E.A."/>
            <person name="Lang B.F."/>
            <person name="Lavin J.L."/>
            <person name="Lee S."/>
            <person name="Li W."/>
            <person name="Lindquist E."/>
            <person name="Lopez-Garcia S."/>
            <person name="Luque E.M."/>
            <person name="Marcos A.T."/>
            <person name="Martin J."/>
            <person name="McCluskey K."/>
            <person name="Medina H.R."/>
            <person name="Miralles-Duran A."/>
            <person name="Miyazaki A."/>
            <person name="Munoz-Torres E."/>
            <person name="Oguiza J.A."/>
            <person name="Ohm R."/>
            <person name="Olmedo M."/>
            <person name="Orejas M."/>
            <person name="Ortiz-Castellanos L."/>
            <person name="Pisabarro A.G."/>
            <person name="Rodriguez-Romero J."/>
            <person name="Ruiz-Herrera J."/>
            <person name="Ruiz-Vazquez R."/>
            <person name="Sanz C."/>
            <person name="Schackwitz W."/>
            <person name="Schmutz J."/>
            <person name="Shahriari M."/>
            <person name="Shelest E."/>
            <person name="Silva-Franco F."/>
            <person name="Soanes D."/>
            <person name="Syed K."/>
            <person name="Tagua V.G."/>
            <person name="Talbot N.J."/>
            <person name="Thon M."/>
            <person name="De vries R.P."/>
            <person name="Wiebenga A."/>
            <person name="Yadav J.S."/>
            <person name="Braun E.L."/>
            <person name="Baker S."/>
            <person name="Garre V."/>
            <person name="Horwitz B."/>
            <person name="Torres-Martinez S."/>
            <person name="Idnurm A."/>
            <person name="Herrera-Estrella A."/>
            <person name="Gabaldon T."/>
            <person name="Grigoriev I.V."/>
        </authorList>
    </citation>
    <scope>NUCLEOTIDE SEQUENCE [LARGE SCALE GENOMIC DNA]</scope>
    <source>
        <strain evidence="2">NRRL 1555(-)</strain>
    </source>
</reference>
<dbReference type="Proteomes" id="UP000077315">
    <property type="component" value="Unassembled WGS sequence"/>
</dbReference>
<dbReference type="EMBL" id="KV440975">
    <property type="protein sequence ID" value="OAD77141.1"/>
    <property type="molecule type" value="Genomic_DNA"/>
</dbReference>
<dbReference type="AlphaFoldDB" id="A0A167P2U8"/>
<protein>
    <submittedName>
        <fullName evidence="1">Uncharacterized protein</fullName>
    </submittedName>
</protein>
<accession>A0A167P2U8</accession>